<dbReference type="InterPro" id="IPR036910">
    <property type="entry name" value="HMG_box_dom_sf"/>
</dbReference>
<dbReference type="OrthoDB" id="6247875at2759"/>
<gene>
    <name evidence="5" type="ORF">PgNI_10380</name>
</gene>
<reference evidence="4 5" key="1">
    <citation type="journal article" date="2019" name="Mol. Biol. Evol.">
        <title>Blast fungal genomes show frequent chromosomal changes, gene gains and losses, and effector gene turnover.</title>
        <authorList>
            <person name="Gomez Luciano L.B."/>
            <person name="Jason Tsai I."/>
            <person name="Chuma I."/>
            <person name="Tosa Y."/>
            <person name="Chen Y.H."/>
            <person name="Li J.Y."/>
            <person name="Li M.Y."/>
            <person name="Jade Lu M.Y."/>
            <person name="Nakayashiki H."/>
            <person name="Li W.H."/>
        </authorList>
    </citation>
    <scope>NUCLEOTIDE SEQUENCE [LARGE SCALE GENOMIC DNA]</scope>
    <source>
        <strain evidence="4 5">NI907</strain>
    </source>
</reference>
<dbReference type="GO" id="GO:0003677">
    <property type="term" value="F:DNA binding"/>
    <property type="evidence" value="ECO:0007669"/>
    <property type="project" value="UniProtKB-UniRule"/>
</dbReference>
<dbReference type="SUPFAM" id="SSF47095">
    <property type="entry name" value="HMG-box"/>
    <property type="match status" value="1"/>
</dbReference>
<name>A0A6P8AXZ0_PYRGI</name>
<feature type="domain" description="HMG box" evidence="3">
    <location>
        <begin position="133"/>
        <end position="201"/>
    </location>
</feature>
<dbReference type="InterPro" id="IPR009071">
    <property type="entry name" value="HMG_box_dom"/>
</dbReference>
<feature type="region of interest" description="Disordered" evidence="2">
    <location>
        <begin position="87"/>
        <end position="115"/>
    </location>
</feature>
<dbReference type="PROSITE" id="PS50118">
    <property type="entry name" value="HMG_BOX_2"/>
    <property type="match status" value="1"/>
</dbReference>
<dbReference type="Proteomes" id="UP000515153">
    <property type="component" value="Chromosome VII"/>
</dbReference>
<evidence type="ECO:0000313" key="4">
    <source>
        <dbReference type="Proteomes" id="UP000515153"/>
    </source>
</evidence>
<keyword evidence="4" id="KW-1185">Reference proteome</keyword>
<accession>A0A6P8AXZ0</accession>
<proteinExistence type="predicted"/>
<dbReference type="GO" id="GO:0005634">
    <property type="term" value="C:nucleus"/>
    <property type="evidence" value="ECO:0007669"/>
    <property type="project" value="UniProtKB-UniRule"/>
</dbReference>
<dbReference type="KEGG" id="pgri:PgNI_10380"/>
<feature type="region of interest" description="Disordered" evidence="2">
    <location>
        <begin position="206"/>
        <end position="303"/>
    </location>
</feature>
<reference evidence="5" key="2">
    <citation type="submission" date="2019-10" db="EMBL/GenBank/DDBJ databases">
        <authorList>
            <consortium name="NCBI Genome Project"/>
        </authorList>
    </citation>
    <scope>NUCLEOTIDE SEQUENCE</scope>
    <source>
        <strain evidence="5">NI907</strain>
    </source>
</reference>
<sequence>MDHESNVVASQIPAERISVSVSIPQQTVDFEVPALWSLGKVCGIASELSKNMACMVWIWVVCTPQMRYRITTARWDCNGLLVGRVDPPPQSATTASSRSSSPDSSEADTNTNINAHGINENLLPLALRGRTGPSKPPNRWILYRAAKSAELRADNPSMNASEISQVASLMWQAESAKTKAEWEERAAEAREEHMRNTPEYAVAAGLRQRAAAERKRQRQQKTRQQEKQQGDGYKTAKESPTCTEGSATTDVGAVTNNSSSSSSSSELVVPAATSPAPDSPASDSDSTPVGSPRPRHGWGSDGLSMMLDAAEFSTLF</sequence>
<dbReference type="SMART" id="SM00398">
    <property type="entry name" value="HMG"/>
    <property type="match status" value="1"/>
</dbReference>
<evidence type="ECO:0000256" key="2">
    <source>
        <dbReference type="SAM" id="MobiDB-lite"/>
    </source>
</evidence>
<dbReference type="RefSeq" id="XP_030979786.1">
    <property type="nucleotide sequence ID" value="XM_031130351.1"/>
</dbReference>
<dbReference type="Gene3D" id="1.10.30.10">
    <property type="entry name" value="High mobility group box domain"/>
    <property type="match status" value="1"/>
</dbReference>
<evidence type="ECO:0000313" key="5">
    <source>
        <dbReference type="RefSeq" id="XP_030979786.1"/>
    </source>
</evidence>
<reference evidence="5" key="3">
    <citation type="submission" date="2025-08" db="UniProtKB">
        <authorList>
            <consortium name="RefSeq"/>
        </authorList>
    </citation>
    <scope>IDENTIFICATION</scope>
    <source>
        <strain evidence="5">NI907</strain>
    </source>
</reference>
<feature type="DNA-binding region" description="HMG box" evidence="1">
    <location>
        <begin position="133"/>
        <end position="201"/>
    </location>
</feature>
<feature type="compositionally biased region" description="Basic and acidic residues" evidence="2">
    <location>
        <begin position="223"/>
        <end position="237"/>
    </location>
</feature>
<protein>
    <recommendedName>
        <fullName evidence="3">HMG box domain-containing protein</fullName>
    </recommendedName>
</protein>
<dbReference type="GeneID" id="41965259"/>
<feature type="compositionally biased region" description="Low complexity" evidence="2">
    <location>
        <begin position="258"/>
        <end position="288"/>
    </location>
</feature>
<dbReference type="Pfam" id="PF00505">
    <property type="entry name" value="HMG_box"/>
    <property type="match status" value="1"/>
</dbReference>
<feature type="compositionally biased region" description="Polar residues" evidence="2">
    <location>
        <begin position="238"/>
        <end position="257"/>
    </location>
</feature>
<evidence type="ECO:0000256" key="1">
    <source>
        <dbReference type="PROSITE-ProRule" id="PRU00267"/>
    </source>
</evidence>
<organism evidence="4 5">
    <name type="scientific">Pyricularia grisea</name>
    <name type="common">Crabgrass-specific blast fungus</name>
    <name type="synonym">Magnaporthe grisea</name>
    <dbReference type="NCBI Taxonomy" id="148305"/>
    <lineage>
        <taxon>Eukaryota</taxon>
        <taxon>Fungi</taxon>
        <taxon>Dikarya</taxon>
        <taxon>Ascomycota</taxon>
        <taxon>Pezizomycotina</taxon>
        <taxon>Sordariomycetes</taxon>
        <taxon>Sordariomycetidae</taxon>
        <taxon>Magnaporthales</taxon>
        <taxon>Pyriculariaceae</taxon>
        <taxon>Pyricularia</taxon>
    </lineage>
</organism>
<keyword evidence="1" id="KW-0539">Nucleus</keyword>
<feature type="compositionally biased region" description="Low complexity" evidence="2">
    <location>
        <begin position="91"/>
        <end position="109"/>
    </location>
</feature>
<dbReference type="AlphaFoldDB" id="A0A6P8AXZ0"/>
<keyword evidence="1" id="KW-0238">DNA-binding</keyword>
<evidence type="ECO:0000259" key="3">
    <source>
        <dbReference type="PROSITE" id="PS50118"/>
    </source>
</evidence>